<evidence type="ECO:0000313" key="2">
    <source>
        <dbReference type="Proteomes" id="UP001439008"/>
    </source>
</evidence>
<comment type="caution">
    <text evidence="1">The sequence shown here is derived from an EMBL/GenBank/DDBJ whole genome shotgun (WGS) entry which is preliminary data.</text>
</comment>
<dbReference type="InterPro" id="IPR013924">
    <property type="entry name" value="RNase_H2_suC"/>
</dbReference>
<protein>
    <submittedName>
        <fullName evidence="1">Uncharacterized protein</fullName>
    </submittedName>
</protein>
<dbReference type="EMBL" id="JBDODL010000162">
    <property type="protein sequence ID" value="MES1918946.1"/>
    <property type="molecule type" value="Genomic_DNA"/>
</dbReference>
<organism evidence="1 2">
    <name type="scientific">Bonamia ostreae</name>
    <dbReference type="NCBI Taxonomy" id="126728"/>
    <lineage>
        <taxon>Eukaryota</taxon>
        <taxon>Sar</taxon>
        <taxon>Rhizaria</taxon>
        <taxon>Endomyxa</taxon>
        <taxon>Ascetosporea</taxon>
        <taxon>Haplosporida</taxon>
        <taxon>Bonamia</taxon>
    </lineage>
</organism>
<name>A0ABV2AGZ9_9EUKA</name>
<dbReference type="Pfam" id="PF08615">
    <property type="entry name" value="RNase_H2_suC"/>
    <property type="match status" value="1"/>
</dbReference>
<evidence type="ECO:0000313" key="1">
    <source>
        <dbReference type="EMBL" id="MES1918946.1"/>
    </source>
</evidence>
<gene>
    <name evidence="1" type="ORF">MHBO_000831</name>
</gene>
<reference evidence="1 2" key="1">
    <citation type="journal article" date="2024" name="BMC Biol.">
        <title>Comparative genomics of Ascetosporea gives new insight into the evolutionary basis for animal parasitism in Rhizaria.</title>
        <authorList>
            <person name="Hiltunen Thoren M."/>
            <person name="Onut-Brannstrom I."/>
            <person name="Alfjorden A."/>
            <person name="Peckova H."/>
            <person name="Swords F."/>
            <person name="Hooper C."/>
            <person name="Holzer A.S."/>
            <person name="Bass D."/>
            <person name="Burki F."/>
        </authorList>
    </citation>
    <scope>NUCLEOTIDE SEQUENCE [LARGE SCALE GENOMIC DNA]</scope>
    <source>
        <strain evidence="1">20-A016</strain>
    </source>
</reference>
<accession>A0ABV2AGZ9</accession>
<dbReference type="Proteomes" id="UP001439008">
    <property type="component" value="Unassembled WGS sequence"/>
</dbReference>
<proteinExistence type="predicted"/>
<sequence length="114" mass="13308">MEISGDDYVHKLPFKIERKGDFREGENSVFEEAQIKEDGKYETTYNGRELTGKIIKLNDNLKTKTFLVKENNFSASKKSLNLVNWDRDKDDFLMETSLGETINEYFDVIDILND</sequence>
<dbReference type="Gene3D" id="2.40.128.680">
    <property type="match status" value="1"/>
</dbReference>
<keyword evidence="2" id="KW-1185">Reference proteome</keyword>